<sequence length="127" mass="14136">MRIGEFARRTGVSERALRYYEEQGLLTPERRPSGYRVYGDADVAAVRRIRILLGAGLNTAQILEILPCIVDEDGWLTPDCPELVEALREQRARIDSAIGELESTRANLDTIIGREKAAVSRGTRPPS</sequence>
<protein>
    <recommendedName>
        <fullName evidence="5">HTH merR-type domain-containing protein</fullName>
    </recommendedName>
</protein>
<dbReference type="SMART" id="SM00422">
    <property type="entry name" value="HTH_MERR"/>
    <property type="match status" value="1"/>
</dbReference>
<dbReference type="EMBL" id="CP008953">
    <property type="protein sequence ID" value="AIG76549.1"/>
    <property type="molecule type" value="Genomic_DNA"/>
</dbReference>
<dbReference type="STRING" id="208439.AJAP_18415"/>
<feature type="domain" description="HTH merR-type" evidence="5">
    <location>
        <begin position="1"/>
        <end position="68"/>
    </location>
</feature>
<dbReference type="PRINTS" id="PR00040">
    <property type="entry name" value="HTHMERR"/>
</dbReference>
<dbReference type="PANTHER" id="PTHR30204:SF69">
    <property type="entry name" value="MERR-FAMILY TRANSCRIPTIONAL REGULATOR"/>
    <property type="match status" value="1"/>
</dbReference>
<evidence type="ECO:0000259" key="5">
    <source>
        <dbReference type="PROSITE" id="PS50937"/>
    </source>
</evidence>
<reference evidence="6 7" key="1">
    <citation type="journal article" date="2014" name="J. Biotechnol.">
        <title>Complete genome sequence of the actinobacterium Amycolatopsis japonica MG417-CF17(T) (=DSM 44213T) producing (S,S)-N,N'-ethylenediaminedisuccinic acid.</title>
        <authorList>
            <person name="Stegmann E."/>
            <person name="Albersmeier A."/>
            <person name="Spohn M."/>
            <person name="Gert H."/>
            <person name="Weber T."/>
            <person name="Wohlleben W."/>
            <person name="Kalinowski J."/>
            <person name="Ruckert C."/>
        </authorList>
    </citation>
    <scope>NUCLEOTIDE SEQUENCE [LARGE SCALE GENOMIC DNA]</scope>
    <source>
        <strain evidence="7">MG417-CF17 (DSM 44213)</strain>
    </source>
</reference>
<dbReference type="Gene3D" id="1.10.1660.10">
    <property type="match status" value="1"/>
</dbReference>
<dbReference type="SUPFAM" id="SSF46955">
    <property type="entry name" value="Putative DNA-binding domain"/>
    <property type="match status" value="1"/>
</dbReference>
<dbReference type="AlphaFoldDB" id="A0A075UVT5"/>
<dbReference type="PROSITE" id="PS00552">
    <property type="entry name" value="HTH_MERR_1"/>
    <property type="match status" value="1"/>
</dbReference>
<dbReference type="InterPro" id="IPR047057">
    <property type="entry name" value="MerR_fam"/>
</dbReference>
<evidence type="ECO:0000256" key="1">
    <source>
        <dbReference type="ARBA" id="ARBA00022491"/>
    </source>
</evidence>
<dbReference type="eggNOG" id="COG0789">
    <property type="taxonomic scope" value="Bacteria"/>
</dbReference>
<dbReference type="GO" id="GO:0003700">
    <property type="term" value="F:DNA-binding transcription factor activity"/>
    <property type="evidence" value="ECO:0007669"/>
    <property type="project" value="InterPro"/>
</dbReference>
<proteinExistence type="predicted"/>
<dbReference type="RefSeq" id="WP_038513232.1">
    <property type="nucleotide sequence ID" value="NZ_CP008953.1"/>
</dbReference>
<keyword evidence="4" id="KW-0804">Transcription</keyword>
<keyword evidence="3" id="KW-0238">DNA-binding</keyword>
<name>A0A075UVT5_9PSEU</name>
<organism evidence="6 7">
    <name type="scientific">Amycolatopsis japonica</name>
    <dbReference type="NCBI Taxonomy" id="208439"/>
    <lineage>
        <taxon>Bacteria</taxon>
        <taxon>Bacillati</taxon>
        <taxon>Actinomycetota</taxon>
        <taxon>Actinomycetes</taxon>
        <taxon>Pseudonocardiales</taxon>
        <taxon>Pseudonocardiaceae</taxon>
        <taxon>Amycolatopsis</taxon>
        <taxon>Amycolatopsis japonica group</taxon>
    </lineage>
</organism>
<dbReference type="GO" id="GO:0003677">
    <property type="term" value="F:DNA binding"/>
    <property type="evidence" value="ECO:0007669"/>
    <property type="project" value="UniProtKB-KW"/>
</dbReference>
<evidence type="ECO:0000313" key="6">
    <source>
        <dbReference type="EMBL" id="AIG76549.1"/>
    </source>
</evidence>
<keyword evidence="1" id="KW-0678">Repressor</keyword>
<dbReference type="PANTHER" id="PTHR30204">
    <property type="entry name" value="REDOX-CYCLING DRUG-SENSING TRANSCRIPTIONAL ACTIVATOR SOXR"/>
    <property type="match status" value="1"/>
</dbReference>
<dbReference type="KEGG" id="aja:AJAP_18415"/>
<evidence type="ECO:0000256" key="4">
    <source>
        <dbReference type="ARBA" id="ARBA00023163"/>
    </source>
</evidence>
<evidence type="ECO:0000256" key="2">
    <source>
        <dbReference type="ARBA" id="ARBA00023015"/>
    </source>
</evidence>
<accession>A0A075UVT5</accession>
<keyword evidence="2" id="KW-0805">Transcription regulation</keyword>
<dbReference type="PROSITE" id="PS50937">
    <property type="entry name" value="HTH_MERR_2"/>
    <property type="match status" value="1"/>
</dbReference>
<dbReference type="HOGENOM" id="CLU_060077_4_0_11"/>
<dbReference type="InterPro" id="IPR000551">
    <property type="entry name" value="MerR-type_HTH_dom"/>
</dbReference>
<gene>
    <name evidence="6" type="ORF">AJAP_18415</name>
</gene>
<evidence type="ECO:0000256" key="3">
    <source>
        <dbReference type="ARBA" id="ARBA00023125"/>
    </source>
</evidence>
<dbReference type="CDD" id="cd01282">
    <property type="entry name" value="HTH_MerR-like_sg3"/>
    <property type="match status" value="1"/>
</dbReference>
<keyword evidence="7" id="KW-1185">Reference proteome</keyword>
<dbReference type="InterPro" id="IPR009061">
    <property type="entry name" value="DNA-bd_dom_put_sf"/>
</dbReference>
<dbReference type="Pfam" id="PF13411">
    <property type="entry name" value="MerR_1"/>
    <property type="match status" value="1"/>
</dbReference>
<dbReference type="Proteomes" id="UP000028492">
    <property type="component" value="Chromosome"/>
</dbReference>
<evidence type="ECO:0000313" key="7">
    <source>
        <dbReference type="Proteomes" id="UP000028492"/>
    </source>
</evidence>